<dbReference type="Pfam" id="PF01381">
    <property type="entry name" value="HTH_3"/>
    <property type="match status" value="1"/>
</dbReference>
<dbReference type="SUPFAM" id="SSF47413">
    <property type="entry name" value="lambda repressor-like DNA-binding domains"/>
    <property type="match status" value="1"/>
</dbReference>
<protein>
    <submittedName>
        <fullName evidence="5">Helix-turn-helix transcriptional regulator</fullName>
    </submittedName>
</protein>
<feature type="domain" description="HTH cro/C1-type" evidence="4">
    <location>
        <begin position="11"/>
        <end position="65"/>
    </location>
</feature>
<dbReference type="InterPro" id="IPR010982">
    <property type="entry name" value="Lambda_DNA-bd_dom_sf"/>
</dbReference>
<keyword evidence="3" id="KW-0804">Transcription</keyword>
<dbReference type="InterPro" id="IPR001387">
    <property type="entry name" value="Cro/C1-type_HTH"/>
</dbReference>
<dbReference type="PANTHER" id="PTHR46797">
    <property type="entry name" value="HTH-TYPE TRANSCRIPTIONAL REGULATOR"/>
    <property type="match status" value="1"/>
</dbReference>
<evidence type="ECO:0000259" key="4">
    <source>
        <dbReference type="PROSITE" id="PS50943"/>
    </source>
</evidence>
<evidence type="ECO:0000256" key="1">
    <source>
        <dbReference type="ARBA" id="ARBA00023015"/>
    </source>
</evidence>
<dbReference type="InterPro" id="IPR050807">
    <property type="entry name" value="TransReg_Diox_bact_type"/>
</dbReference>
<evidence type="ECO:0000256" key="2">
    <source>
        <dbReference type="ARBA" id="ARBA00023125"/>
    </source>
</evidence>
<dbReference type="RefSeq" id="WP_210058795.1">
    <property type="nucleotide sequence ID" value="NZ_JBEAAL010000044.1"/>
</dbReference>
<dbReference type="Gene3D" id="1.10.260.40">
    <property type="entry name" value="lambda repressor-like DNA-binding domains"/>
    <property type="match status" value="1"/>
</dbReference>
<dbReference type="PROSITE" id="PS50943">
    <property type="entry name" value="HTH_CROC1"/>
    <property type="match status" value="1"/>
</dbReference>
<evidence type="ECO:0000313" key="6">
    <source>
        <dbReference type="Proteomes" id="UP001496627"/>
    </source>
</evidence>
<dbReference type="PANTHER" id="PTHR46797:SF23">
    <property type="entry name" value="HTH-TYPE TRANSCRIPTIONAL REGULATOR SUTR"/>
    <property type="match status" value="1"/>
</dbReference>
<dbReference type="Proteomes" id="UP001496627">
    <property type="component" value="Unassembled WGS sequence"/>
</dbReference>
<keyword evidence="1" id="KW-0805">Transcription regulation</keyword>
<proteinExistence type="predicted"/>
<dbReference type="SMART" id="SM00530">
    <property type="entry name" value="HTH_XRE"/>
    <property type="match status" value="1"/>
</dbReference>
<keyword evidence="2" id="KW-0238">DNA-binding</keyword>
<evidence type="ECO:0000313" key="5">
    <source>
        <dbReference type="EMBL" id="MEQ1409428.1"/>
    </source>
</evidence>
<keyword evidence="6" id="KW-1185">Reference proteome</keyword>
<name>A0ABV0MCG8_9HYPH</name>
<gene>
    <name evidence="5" type="ORF">ABK249_31485</name>
</gene>
<reference evidence="5 6" key="1">
    <citation type="submission" date="2024-05" db="EMBL/GenBank/DDBJ databases">
        <title>Neorhizobium sp. Rsf11, a plant growth promoting and heavy metal resistant PAH-degrader.</title>
        <authorList>
            <person name="Golubev S.N."/>
            <person name="Muratova A.Y."/>
            <person name="Markelova M.I."/>
        </authorList>
    </citation>
    <scope>NUCLEOTIDE SEQUENCE [LARGE SCALE GENOMIC DNA]</scope>
    <source>
        <strain evidence="5 6">Rsf11</strain>
    </source>
</reference>
<organism evidence="5 6">
    <name type="scientific">Neorhizobium phenanthreniclasticum</name>
    <dbReference type="NCBI Taxonomy" id="3157917"/>
    <lineage>
        <taxon>Bacteria</taxon>
        <taxon>Pseudomonadati</taxon>
        <taxon>Pseudomonadota</taxon>
        <taxon>Alphaproteobacteria</taxon>
        <taxon>Hyphomicrobiales</taxon>
        <taxon>Rhizobiaceae</taxon>
        <taxon>Rhizobium/Agrobacterium group</taxon>
        <taxon>Neorhizobium</taxon>
    </lineage>
</organism>
<evidence type="ECO:0000256" key="3">
    <source>
        <dbReference type="ARBA" id="ARBA00023163"/>
    </source>
</evidence>
<accession>A0ABV0MCG8</accession>
<comment type="caution">
    <text evidence="5">The sequence shown here is derived from an EMBL/GenBank/DDBJ whole genome shotgun (WGS) entry which is preliminary data.</text>
</comment>
<dbReference type="EMBL" id="JBEAAL010000044">
    <property type="protein sequence ID" value="MEQ1409428.1"/>
    <property type="molecule type" value="Genomic_DNA"/>
</dbReference>
<dbReference type="CDD" id="cd00093">
    <property type="entry name" value="HTH_XRE"/>
    <property type="match status" value="1"/>
</dbReference>
<sequence length="87" mass="9828">MTVRDLLAWNVRKLRVLRELSQERLAFEAGLERVSISQIERKQINLGIDSAERIALALDVPVHALFISPSEGEEPPATLKRGRRPLS</sequence>